<keyword evidence="1" id="KW-0732">Signal</keyword>
<feature type="chain" id="PRO_5045692529" evidence="1">
    <location>
        <begin position="21"/>
        <end position="243"/>
    </location>
</feature>
<dbReference type="RefSeq" id="WP_382351947.1">
    <property type="nucleotide sequence ID" value="NZ_JBHSMC010000014.1"/>
</dbReference>
<feature type="signal peptide" evidence="1">
    <location>
        <begin position="1"/>
        <end position="20"/>
    </location>
</feature>
<evidence type="ECO:0000313" key="3">
    <source>
        <dbReference type="Proteomes" id="UP001596147"/>
    </source>
</evidence>
<dbReference type="EMBL" id="JBHSMC010000014">
    <property type="protein sequence ID" value="MFC5465501.1"/>
    <property type="molecule type" value="Genomic_DNA"/>
</dbReference>
<name>A0ABW0LL15_9BACI</name>
<protein>
    <submittedName>
        <fullName evidence="2">Uncharacterized protein</fullName>
    </submittedName>
</protein>
<sequence length="243" mass="27814">MKAYISFILGILLLISPTFAGAEMEGYEIVSRFNEEKITLYGKKMGGMYRGFKVDFKGGIYTRPFWNSVTTQAFLPKIFYLDINEDQKKELIITLTTGHGTGLLLEEVHVFNTLDDHLLGNEVIVDNPLAIIHKNVKTNLTKDHAEIRVRDKQYKINIAPLDIDSKNLFKDIIFENIIDYEVMNNQLMVSVSGQIAPASFIGDIIITYEYRDNMYQAKTIDFIADMKKNPFYGPVTSSDYRVK</sequence>
<dbReference type="Proteomes" id="UP001596147">
    <property type="component" value="Unassembled WGS sequence"/>
</dbReference>
<reference evidence="3" key="1">
    <citation type="journal article" date="2019" name="Int. J. Syst. Evol. Microbiol.">
        <title>The Global Catalogue of Microorganisms (GCM) 10K type strain sequencing project: providing services to taxonomists for standard genome sequencing and annotation.</title>
        <authorList>
            <consortium name="The Broad Institute Genomics Platform"/>
            <consortium name="The Broad Institute Genome Sequencing Center for Infectious Disease"/>
            <person name="Wu L."/>
            <person name="Ma J."/>
        </authorList>
    </citation>
    <scope>NUCLEOTIDE SEQUENCE [LARGE SCALE GENOMIC DNA]</scope>
    <source>
        <strain evidence="3">CGMCC 1.12237</strain>
    </source>
</reference>
<gene>
    <name evidence="2" type="ORF">ACFPM4_12140</name>
</gene>
<keyword evidence="3" id="KW-1185">Reference proteome</keyword>
<organism evidence="2 3">
    <name type="scientific">Lederbergia graminis</name>
    <dbReference type="NCBI Taxonomy" id="735518"/>
    <lineage>
        <taxon>Bacteria</taxon>
        <taxon>Bacillati</taxon>
        <taxon>Bacillota</taxon>
        <taxon>Bacilli</taxon>
        <taxon>Bacillales</taxon>
        <taxon>Bacillaceae</taxon>
        <taxon>Lederbergia</taxon>
    </lineage>
</organism>
<evidence type="ECO:0000313" key="2">
    <source>
        <dbReference type="EMBL" id="MFC5465501.1"/>
    </source>
</evidence>
<proteinExistence type="predicted"/>
<comment type="caution">
    <text evidence="2">The sequence shown here is derived from an EMBL/GenBank/DDBJ whole genome shotgun (WGS) entry which is preliminary data.</text>
</comment>
<accession>A0ABW0LL15</accession>
<evidence type="ECO:0000256" key="1">
    <source>
        <dbReference type="SAM" id="SignalP"/>
    </source>
</evidence>